<dbReference type="GeneID" id="62695792"/>
<reference evidence="2 3" key="1">
    <citation type="submission" date="2019-08" db="EMBL/GenBank/DDBJ databases">
        <title>In-depth cultivation of the pig gut microbiome towards novel bacterial diversity and tailored functional studies.</title>
        <authorList>
            <person name="Wylensek D."/>
            <person name="Hitch T.C.A."/>
            <person name="Clavel T."/>
        </authorList>
    </citation>
    <scope>NUCLEOTIDE SEQUENCE [LARGE SCALE GENOMIC DNA]</scope>
    <source>
        <strain evidence="2 3">BL-389-WT-3D</strain>
    </source>
</reference>
<dbReference type="InterPro" id="IPR029058">
    <property type="entry name" value="AB_hydrolase_fold"/>
</dbReference>
<feature type="domain" description="Serine aminopeptidase S33" evidence="1">
    <location>
        <begin position="24"/>
        <end position="250"/>
    </location>
</feature>
<gene>
    <name evidence="2" type="ORF">FYJ37_09975</name>
</gene>
<name>A0A844F3R6_CLOSV</name>
<sequence>MDGIMIPSFDGTKLFLKKEAAADASAICVIVHGLCEHQGRYDYLADLFHTSGIGTYRFDHRGHGRSEGEESYYGNYNEMLDDVNVIVDKAIEENPGLPVFLLGHSMGGFAVSLYGAKYPDKALKGIVTSGALTFDNAGLITGVPKGLDPHQKLPNELGGGVCSVAEIVDWYGKDPYNKKTFTTGLCYAICDGLEWFREAGKEFAYPVLMMHGEADGLVAVQDTYDFFQMAASKDRQMKIYGGLFHEIFNEYCRDEVIRDAISWIRNRI</sequence>
<dbReference type="SUPFAM" id="SSF53474">
    <property type="entry name" value="alpha/beta-Hydrolases"/>
    <property type="match status" value="1"/>
</dbReference>
<comment type="caution">
    <text evidence="2">The sequence shown here is derived from an EMBL/GenBank/DDBJ whole genome shotgun (WGS) entry which is preliminary data.</text>
</comment>
<protein>
    <submittedName>
        <fullName evidence="2">Lysophospholipase</fullName>
    </submittedName>
</protein>
<dbReference type="PANTHER" id="PTHR11614">
    <property type="entry name" value="PHOSPHOLIPASE-RELATED"/>
    <property type="match status" value="1"/>
</dbReference>
<evidence type="ECO:0000259" key="1">
    <source>
        <dbReference type="Pfam" id="PF12146"/>
    </source>
</evidence>
<accession>A0A844F3R6</accession>
<dbReference type="RefSeq" id="WP_004608601.1">
    <property type="nucleotide sequence ID" value="NZ_AP024846.1"/>
</dbReference>
<dbReference type="Gene3D" id="3.40.50.1820">
    <property type="entry name" value="alpha/beta hydrolase"/>
    <property type="match status" value="1"/>
</dbReference>
<dbReference type="InterPro" id="IPR051044">
    <property type="entry name" value="MAG_DAG_Lipase"/>
</dbReference>
<dbReference type="EMBL" id="VUMB01000018">
    <property type="protein sequence ID" value="MSS40668.1"/>
    <property type="molecule type" value="Genomic_DNA"/>
</dbReference>
<dbReference type="Proteomes" id="UP000462363">
    <property type="component" value="Unassembled WGS sequence"/>
</dbReference>
<dbReference type="Pfam" id="PF12146">
    <property type="entry name" value="Hydrolase_4"/>
    <property type="match status" value="1"/>
</dbReference>
<organism evidence="2 3">
    <name type="scientific">Clostridium scindens (strain JCM 10418 / VPI 12708)</name>
    <dbReference type="NCBI Taxonomy" id="29347"/>
    <lineage>
        <taxon>Bacteria</taxon>
        <taxon>Bacillati</taxon>
        <taxon>Bacillota</taxon>
        <taxon>Clostridia</taxon>
        <taxon>Lachnospirales</taxon>
        <taxon>Lachnospiraceae</taxon>
    </lineage>
</organism>
<evidence type="ECO:0000313" key="3">
    <source>
        <dbReference type="Proteomes" id="UP000462363"/>
    </source>
</evidence>
<dbReference type="InterPro" id="IPR022742">
    <property type="entry name" value="Hydrolase_4"/>
</dbReference>
<dbReference type="AlphaFoldDB" id="A0A844F3R6"/>
<proteinExistence type="predicted"/>
<evidence type="ECO:0000313" key="2">
    <source>
        <dbReference type="EMBL" id="MSS40668.1"/>
    </source>
</evidence>